<dbReference type="Proteomes" id="UP000709295">
    <property type="component" value="Unassembled WGS sequence"/>
</dbReference>
<reference evidence="1" key="1">
    <citation type="submission" date="2021-01" db="EMBL/GenBank/DDBJ databases">
        <title>Phytophthora aleatoria, a newly-described species from Pinus radiata is distinct from Phytophthora cactorum isolates based on comparative genomics.</title>
        <authorList>
            <person name="Mcdougal R."/>
            <person name="Panda P."/>
            <person name="Williams N."/>
            <person name="Studholme D.J."/>
        </authorList>
    </citation>
    <scope>NUCLEOTIDE SEQUENCE</scope>
    <source>
        <strain evidence="1">NZFS 4037</strain>
    </source>
</reference>
<name>A0A8J5MH20_9STRA</name>
<dbReference type="AlphaFoldDB" id="A0A8J5MH20"/>
<comment type="caution">
    <text evidence="1">The sequence shown here is derived from an EMBL/GenBank/DDBJ whole genome shotgun (WGS) entry which is preliminary data.</text>
</comment>
<accession>A0A8J5MH20</accession>
<sequence length="56" mass="6605">MRAKIRAELLRRCNICCRQAENSENAEGQQRYCHLFQTVNVKYVPRSNDGSWFGKK</sequence>
<dbReference type="EMBL" id="JAENGY010000196">
    <property type="protein sequence ID" value="KAG6969922.1"/>
    <property type="molecule type" value="Genomic_DNA"/>
</dbReference>
<evidence type="ECO:0000313" key="2">
    <source>
        <dbReference type="Proteomes" id="UP000709295"/>
    </source>
</evidence>
<keyword evidence="2" id="KW-1185">Reference proteome</keyword>
<evidence type="ECO:0000313" key="1">
    <source>
        <dbReference type="EMBL" id="KAG6969922.1"/>
    </source>
</evidence>
<proteinExistence type="predicted"/>
<gene>
    <name evidence="1" type="ORF">JG688_00005103</name>
</gene>
<organism evidence="1 2">
    <name type="scientific">Phytophthora aleatoria</name>
    <dbReference type="NCBI Taxonomy" id="2496075"/>
    <lineage>
        <taxon>Eukaryota</taxon>
        <taxon>Sar</taxon>
        <taxon>Stramenopiles</taxon>
        <taxon>Oomycota</taxon>
        <taxon>Peronosporomycetes</taxon>
        <taxon>Peronosporales</taxon>
        <taxon>Peronosporaceae</taxon>
        <taxon>Phytophthora</taxon>
    </lineage>
</organism>
<protein>
    <submittedName>
        <fullName evidence="1">Uncharacterized protein</fullName>
    </submittedName>
</protein>